<feature type="region of interest" description="Disordered" evidence="5">
    <location>
        <begin position="40"/>
        <end position="77"/>
    </location>
</feature>
<gene>
    <name evidence="8" type="ORF">CYMTET_7193</name>
</gene>
<accession>A0AAE0GVY2</accession>
<dbReference type="PROSITE" id="PS50054">
    <property type="entry name" value="TYR_PHOSPHATASE_DUAL"/>
    <property type="match status" value="1"/>
</dbReference>
<evidence type="ECO:0000256" key="1">
    <source>
        <dbReference type="ARBA" id="ARBA00008601"/>
    </source>
</evidence>
<dbReference type="CDD" id="cd14498">
    <property type="entry name" value="DSP"/>
    <property type="match status" value="1"/>
</dbReference>
<dbReference type="SMART" id="SM00195">
    <property type="entry name" value="DSPc"/>
    <property type="match status" value="1"/>
</dbReference>
<dbReference type="PANTHER" id="PTHR10159">
    <property type="entry name" value="DUAL SPECIFICITY PROTEIN PHOSPHATASE"/>
    <property type="match status" value="1"/>
</dbReference>
<keyword evidence="4" id="KW-0904">Protein phosphatase</keyword>
<dbReference type="PROSITE" id="PS00383">
    <property type="entry name" value="TYR_PHOSPHATASE_1"/>
    <property type="match status" value="1"/>
</dbReference>
<dbReference type="Pfam" id="PF00782">
    <property type="entry name" value="DSPc"/>
    <property type="match status" value="1"/>
</dbReference>
<sequence>MTSTPDEQIPSDFLEDLQTDPNLQDVTTLGQLREKLAALSAEESQRDGPGSVFQQLTFGGTNPNPLFKPNRFKKDHGQDGVKIQQYFRYAVKDEKHVTEALEYSCDNQASKILELSDEDSRQYRGATFCSGHTRYVLYLGGFKSALNMNFLASNNIKYIINTASNLEVFAPKFPQVMREHVERHGRKVLSLQWLDSLDFEIPEDDFLQIINFIETGIQDDRDRRDGQSSSEAETKDHPVGILIHCAQGRSRSATAMGVYVGWKLNLSMEQANALVKEGRKMADPNQSFIEQMRKFLGQQF</sequence>
<dbReference type="Gene3D" id="3.90.190.10">
    <property type="entry name" value="Protein tyrosine phosphatase superfamily"/>
    <property type="match status" value="1"/>
</dbReference>
<protein>
    <recommendedName>
        <fullName evidence="2">protein-tyrosine-phosphatase</fullName>
        <ecNumber evidence="2">3.1.3.48</ecNumber>
    </recommendedName>
</protein>
<evidence type="ECO:0000256" key="5">
    <source>
        <dbReference type="SAM" id="MobiDB-lite"/>
    </source>
</evidence>
<dbReference type="GO" id="GO:0005737">
    <property type="term" value="C:cytoplasm"/>
    <property type="evidence" value="ECO:0007669"/>
    <property type="project" value="TreeGrafter"/>
</dbReference>
<evidence type="ECO:0000256" key="4">
    <source>
        <dbReference type="ARBA" id="ARBA00022912"/>
    </source>
</evidence>
<dbReference type="InterPro" id="IPR000387">
    <property type="entry name" value="Tyr_Pase_dom"/>
</dbReference>
<feature type="compositionally biased region" description="Polar residues" evidence="5">
    <location>
        <begin position="52"/>
        <end position="64"/>
    </location>
</feature>
<dbReference type="InterPro" id="IPR016130">
    <property type="entry name" value="Tyr_Pase_AS"/>
</dbReference>
<feature type="domain" description="Tyrosine specific protein phosphatases" evidence="7">
    <location>
        <begin position="204"/>
        <end position="279"/>
    </location>
</feature>
<comment type="caution">
    <text evidence="8">The sequence shown here is derived from an EMBL/GenBank/DDBJ whole genome shotgun (WGS) entry which is preliminary data.</text>
</comment>
<dbReference type="EMBL" id="LGRX02001934">
    <property type="protein sequence ID" value="KAK3285178.1"/>
    <property type="molecule type" value="Genomic_DNA"/>
</dbReference>
<keyword evidence="3" id="KW-0378">Hydrolase</keyword>
<keyword evidence="9" id="KW-1185">Reference proteome</keyword>
<evidence type="ECO:0000256" key="2">
    <source>
        <dbReference type="ARBA" id="ARBA00013064"/>
    </source>
</evidence>
<dbReference type="InterPro" id="IPR029021">
    <property type="entry name" value="Prot-tyrosine_phosphatase-like"/>
</dbReference>
<feature type="domain" description="Tyrosine-protein phosphatase" evidence="6">
    <location>
        <begin position="128"/>
        <end position="300"/>
    </location>
</feature>
<dbReference type="AlphaFoldDB" id="A0AAE0GVY2"/>
<comment type="similarity">
    <text evidence="1">Belongs to the protein-tyrosine phosphatase family. Non-receptor class dual specificity subfamily.</text>
</comment>
<dbReference type="GO" id="GO:0043409">
    <property type="term" value="P:negative regulation of MAPK cascade"/>
    <property type="evidence" value="ECO:0007669"/>
    <property type="project" value="TreeGrafter"/>
</dbReference>
<dbReference type="PANTHER" id="PTHR10159:SF519">
    <property type="entry name" value="DUAL SPECIFICITY PROTEIN PHOSPHATASE MPK3"/>
    <property type="match status" value="1"/>
</dbReference>
<reference evidence="8 9" key="1">
    <citation type="journal article" date="2015" name="Genome Biol. Evol.">
        <title>Comparative Genomics of a Bacterivorous Green Alga Reveals Evolutionary Causalities and Consequences of Phago-Mixotrophic Mode of Nutrition.</title>
        <authorList>
            <person name="Burns J.A."/>
            <person name="Paasch A."/>
            <person name="Narechania A."/>
            <person name="Kim E."/>
        </authorList>
    </citation>
    <scope>NUCLEOTIDE SEQUENCE [LARGE SCALE GENOMIC DNA]</scope>
    <source>
        <strain evidence="8 9">PLY_AMNH</strain>
    </source>
</reference>
<evidence type="ECO:0000259" key="6">
    <source>
        <dbReference type="PROSITE" id="PS50054"/>
    </source>
</evidence>
<name>A0AAE0GVY2_9CHLO</name>
<evidence type="ECO:0000256" key="3">
    <source>
        <dbReference type="ARBA" id="ARBA00022801"/>
    </source>
</evidence>
<dbReference type="Proteomes" id="UP001190700">
    <property type="component" value="Unassembled WGS sequence"/>
</dbReference>
<organism evidence="8 9">
    <name type="scientific">Cymbomonas tetramitiformis</name>
    <dbReference type="NCBI Taxonomy" id="36881"/>
    <lineage>
        <taxon>Eukaryota</taxon>
        <taxon>Viridiplantae</taxon>
        <taxon>Chlorophyta</taxon>
        <taxon>Pyramimonadophyceae</taxon>
        <taxon>Pyramimonadales</taxon>
        <taxon>Pyramimonadaceae</taxon>
        <taxon>Cymbomonas</taxon>
    </lineage>
</organism>
<proteinExistence type="inferred from homology"/>
<dbReference type="InterPro" id="IPR020422">
    <property type="entry name" value="TYR_PHOSPHATASE_DUAL_dom"/>
</dbReference>
<dbReference type="GO" id="GO:0004725">
    <property type="term" value="F:protein tyrosine phosphatase activity"/>
    <property type="evidence" value="ECO:0007669"/>
    <property type="project" value="UniProtKB-EC"/>
</dbReference>
<dbReference type="EC" id="3.1.3.48" evidence="2"/>
<evidence type="ECO:0000313" key="8">
    <source>
        <dbReference type="EMBL" id="KAK3285178.1"/>
    </source>
</evidence>
<evidence type="ECO:0000313" key="9">
    <source>
        <dbReference type="Proteomes" id="UP001190700"/>
    </source>
</evidence>
<evidence type="ECO:0000259" key="7">
    <source>
        <dbReference type="PROSITE" id="PS50056"/>
    </source>
</evidence>
<dbReference type="SUPFAM" id="SSF52799">
    <property type="entry name" value="(Phosphotyrosine protein) phosphatases II"/>
    <property type="match status" value="1"/>
</dbReference>
<dbReference type="PROSITE" id="PS50056">
    <property type="entry name" value="TYR_PHOSPHATASE_2"/>
    <property type="match status" value="1"/>
</dbReference>
<dbReference type="InterPro" id="IPR000340">
    <property type="entry name" value="Dual-sp_phosphatase_cat-dom"/>
</dbReference>